<proteinExistence type="predicted"/>
<evidence type="ECO:0000256" key="6">
    <source>
        <dbReference type="SAM" id="MobiDB-lite"/>
    </source>
</evidence>
<comment type="subcellular location">
    <subcellularLocation>
        <location evidence="1">Nucleus</location>
    </subcellularLocation>
</comment>
<feature type="domain" description="WRKY" evidence="7">
    <location>
        <begin position="155"/>
        <end position="220"/>
    </location>
</feature>
<dbReference type="STRING" id="4155.A0A022S0R9"/>
<dbReference type="GO" id="GO:0006355">
    <property type="term" value="P:regulation of DNA-templated transcription"/>
    <property type="evidence" value="ECO:0000318"/>
    <property type="project" value="GO_Central"/>
</dbReference>
<dbReference type="PhylomeDB" id="A0A022S0R9"/>
<dbReference type="AlphaFoldDB" id="A0A022S0R9"/>
<dbReference type="KEGG" id="egt:105962350"/>
<feature type="compositionally biased region" description="Basic residues" evidence="6">
    <location>
        <begin position="132"/>
        <end position="142"/>
    </location>
</feature>
<evidence type="ECO:0000259" key="7">
    <source>
        <dbReference type="PROSITE" id="PS50811"/>
    </source>
</evidence>
<dbReference type="EMBL" id="KI630180">
    <property type="protein sequence ID" value="EYU45488.1"/>
    <property type="molecule type" value="Genomic_DNA"/>
</dbReference>
<accession>A0A022S0R9</accession>
<evidence type="ECO:0000256" key="1">
    <source>
        <dbReference type="ARBA" id="ARBA00004123"/>
    </source>
</evidence>
<keyword evidence="9" id="KW-1185">Reference proteome</keyword>
<evidence type="ECO:0000256" key="5">
    <source>
        <dbReference type="ARBA" id="ARBA00023242"/>
    </source>
</evidence>
<keyword evidence="5" id="KW-0539">Nucleus</keyword>
<keyword evidence="4" id="KW-0804">Transcription</keyword>
<dbReference type="GO" id="GO:0003700">
    <property type="term" value="F:DNA-binding transcription factor activity"/>
    <property type="evidence" value="ECO:0000318"/>
    <property type="project" value="GO_Central"/>
</dbReference>
<dbReference type="InterPro" id="IPR036576">
    <property type="entry name" value="WRKY_dom_sf"/>
</dbReference>
<evidence type="ECO:0000256" key="3">
    <source>
        <dbReference type="ARBA" id="ARBA00023125"/>
    </source>
</evidence>
<dbReference type="SMART" id="SM00774">
    <property type="entry name" value="WRKY"/>
    <property type="match status" value="1"/>
</dbReference>
<dbReference type="PROSITE" id="PS50811">
    <property type="entry name" value="WRKY"/>
    <property type="match status" value="1"/>
</dbReference>
<reference evidence="8 9" key="1">
    <citation type="journal article" date="2013" name="Proc. Natl. Acad. Sci. U.S.A.">
        <title>Fine-scale variation in meiotic recombination in Mimulus inferred from population shotgun sequencing.</title>
        <authorList>
            <person name="Hellsten U."/>
            <person name="Wright K.M."/>
            <person name="Jenkins J."/>
            <person name="Shu S."/>
            <person name="Yuan Y."/>
            <person name="Wessler S.R."/>
            <person name="Schmutz J."/>
            <person name="Willis J.H."/>
            <person name="Rokhsar D.S."/>
        </authorList>
    </citation>
    <scope>NUCLEOTIDE SEQUENCE [LARGE SCALE GENOMIC DNA]</scope>
    <source>
        <strain evidence="9">cv. DUN x IM62</strain>
    </source>
</reference>
<evidence type="ECO:0000256" key="4">
    <source>
        <dbReference type="ARBA" id="ARBA00023163"/>
    </source>
</evidence>
<dbReference type="GO" id="GO:0000976">
    <property type="term" value="F:transcription cis-regulatory region binding"/>
    <property type="evidence" value="ECO:0000318"/>
    <property type="project" value="GO_Central"/>
</dbReference>
<keyword evidence="2" id="KW-0805">Transcription regulation</keyword>
<name>A0A022S0R9_ERYGU</name>
<evidence type="ECO:0000256" key="2">
    <source>
        <dbReference type="ARBA" id="ARBA00023015"/>
    </source>
</evidence>
<gene>
    <name evidence="8" type="ORF">MIMGU_mgv1a020914mg</name>
</gene>
<dbReference type="Pfam" id="PF03106">
    <property type="entry name" value="WRKY"/>
    <property type="match status" value="1"/>
</dbReference>
<feature type="region of interest" description="Disordered" evidence="6">
    <location>
        <begin position="88"/>
        <end position="110"/>
    </location>
</feature>
<dbReference type="Proteomes" id="UP000030748">
    <property type="component" value="Unassembled WGS sequence"/>
</dbReference>
<organism evidence="8 9">
    <name type="scientific">Erythranthe guttata</name>
    <name type="common">Yellow monkey flower</name>
    <name type="synonym">Mimulus guttatus</name>
    <dbReference type="NCBI Taxonomy" id="4155"/>
    <lineage>
        <taxon>Eukaryota</taxon>
        <taxon>Viridiplantae</taxon>
        <taxon>Streptophyta</taxon>
        <taxon>Embryophyta</taxon>
        <taxon>Tracheophyta</taxon>
        <taxon>Spermatophyta</taxon>
        <taxon>Magnoliopsida</taxon>
        <taxon>eudicotyledons</taxon>
        <taxon>Gunneridae</taxon>
        <taxon>Pentapetalae</taxon>
        <taxon>asterids</taxon>
        <taxon>lamiids</taxon>
        <taxon>Lamiales</taxon>
        <taxon>Phrymaceae</taxon>
        <taxon>Erythranthe</taxon>
    </lineage>
</organism>
<dbReference type="OMA" id="GQHSHPF"/>
<dbReference type="GO" id="GO:0005634">
    <property type="term" value="C:nucleus"/>
    <property type="evidence" value="ECO:0000318"/>
    <property type="project" value="GO_Central"/>
</dbReference>
<evidence type="ECO:0000313" key="8">
    <source>
        <dbReference type="EMBL" id="EYU45488.1"/>
    </source>
</evidence>
<feature type="region of interest" description="Disordered" evidence="6">
    <location>
        <begin position="125"/>
        <end position="146"/>
    </location>
</feature>
<dbReference type="eggNOG" id="ENOG502QU0Y">
    <property type="taxonomic scope" value="Eukaryota"/>
</dbReference>
<dbReference type="InterPro" id="IPR003657">
    <property type="entry name" value="WRKY_dom"/>
</dbReference>
<evidence type="ECO:0000313" key="9">
    <source>
        <dbReference type="Proteomes" id="UP000030748"/>
    </source>
</evidence>
<dbReference type="PANTHER" id="PTHR31221:SF350">
    <property type="entry name" value="WRKY TRANSCRIPTION FACTOR 48-RELATED"/>
    <property type="match status" value="1"/>
</dbReference>
<dbReference type="SUPFAM" id="SSF118290">
    <property type="entry name" value="WRKY DNA-binding domain"/>
    <property type="match status" value="1"/>
</dbReference>
<protein>
    <recommendedName>
        <fullName evidence="7">WRKY domain-containing protein</fullName>
    </recommendedName>
</protein>
<dbReference type="OrthoDB" id="693960at2759"/>
<dbReference type="InterPro" id="IPR044810">
    <property type="entry name" value="WRKY_plant"/>
</dbReference>
<dbReference type="FunFam" id="2.20.25.80:FF:000003">
    <property type="entry name" value="WRKY transcription factor 57"/>
    <property type="match status" value="1"/>
</dbReference>
<sequence length="348" mass="38853">MEEKIIERKNTAFSDHHHQKMITPAENSLLFDMSSCDDMLDFIRTPCSIFDDLLQTITAPSNPPLAALPLCSPAFTLPPEYSEVVNTPVTPNSSSISSSSTEPAAANDIDQKMITEITVEEQVEEEQEKTKKQLKPKKKNQKKQKEARFAFMTKSEIDNLDDGYRWRKYGQKAVKNSPFPRSYYRCTSTACGVKKRVERSSEDPSIVVTTYEGTHTHPCPIMTRGTFSIMPETPLFSSAGRGGGGGFGGSITHNYAIQQMFHHQQLTPPPHSSLQQQRQPYFHNLTPPPPLMSLISPNNISSSCSNPTFLPPVFQERPFCPSAASLARDHGLLQDMLPSQMFNGPKDE</sequence>
<keyword evidence="3" id="KW-0238">DNA-binding</keyword>
<dbReference type="Gene3D" id="2.20.25.80">
    <property type="entry name" value="WRKY domain"/>
    <property type="match status" value="1"/>
</dbReference>
<dbReference type="PANTHER" id="PTHR31221">
    <property type="entry name" value="WRKY TRANSCRIPTION FACTOR PROTEIN 1-RELATED"/>
    <property type="match status" value="1"/>
</dbReference>